<dbReference type="SUPFAM" id="SSF52091">
    <property type="entry name" value="SpoIIaa-like"/>
    <property type="match status" value="1"/>
</dbReference>
<dbReference type="CDD" id="cd07042">
    <property type="entry name" value="STAS_SulP_like_sulfate_transporter"/>
    <property type="match status" value="1"/>
</dbReference>
<feature type="domain" description="STAS" evidence="6">
    <location>
        <begin position="536"/>
        <end position="729"/>
    </location>
</feature>
<dbReference type="InterPro" id="IPR001902">
    <property type="entry name" value="SLC26A/SulP_fam"/>
</dbReference>
<keyword evidence="2 5" id="KW-0812">Transmembrane</keyword>
<name>A0A7M5WWX2_9CNID</name>
<dbReference type="InterPro" id="IPR018045">
    <property type="entry name" value="S04_transporter_CS"/>
</dbReference>
<reference evidence="7" key="1">
    <citation type="submission" date="2021-01" db="UniProtKB">
        <authorList>
            <consortium name="EnsemblMetazoa"/>
        </authorList>
    </citation>
    <scope>IDENTIFICATION</scope>
</reference>
<dbReference type="InterPro" id="IPR036513">
    <property type="entry name" value="STAS_dom_sf"/>
</dbReference>
<feature type="transmembrane region" description="Helical" evidence="5">
    <location>
        <begin position="387"/>
        <end position="407"/>
    </location>
</feature>
<keyword evidence="3 5" id="KW-1133">Transmembrane helix</keyword>
<feature type="transmembrane region" description="Helical" evidence="5">
    <location>
        <begin position="269"/>
        <end position="289"/>
    </location>
</feature>
<dbReference type="Gene3D" id="3.30.750.24">
    <property type="entry name" value="STAS domain"/>
    <property type="match status" value="1"/>
</dbReference>
<evidence type="ECO:0000259" key="6">
    <source>
        <dbReference type="PROSITE" id="PS50801"/>
    </source>
</evidence>
<feature type="transmembrane region" description="Helical" evidence="5">
    <location>
        <begin position="301"/>
        <end position="318"/>
    </location>
</feature>
<dbReference type="PANTHER" id="PTHR11814">
    <property type="entry name" value="SULFATE TRANSPORTER"/>
    <property type="match status" value="1"/>
</dbReference>
<feature type="transmembrane region" description="Helical" evidence="5">
    <location>
        <begin position="116"/>
        <end position="133"/>
    </location>
</feature>
<dbReference type="GeneID" id="136813286"/>
<evidence type="ECO:0000256" key="2">
    <source>
        <dbReference type="ARBA" id="ARBA00022692"/>
    </source>
</evidence>
<proteinExistence type="predicted"/>
<dbReference type="Pfam" id="PF00916">
    <property type="entry name" value="Sulfate_transp"/>
    <property type="match status" value="1"/>
</dbReference>
<dbReference type="GO" id="GO:0008271">
    <property type="term" value="F:secondary active sulfate transmembrane transporter activity"/>
    <property type="evidence" value="ECO:0007669"/>
    <property type="project" value="InterPro"/>
</dbReference>
<evidence type="ECO:0000256" key="1">
    <source>
        <dbReference type="ARBA" id="ARBA00004141"/>
    </source>
</evidence>
<dbReference type="NCBIfam" id="TIGR00815">
    <property type="entry name" value="sulP"/>
    <property type="match status" value="1"/>
</dbReference>
<comment type="subcellular location">
    <subcellularLocation>
        <location evidence="1">Membrane</location>
        <topology evidence="1">Multi-pass membrane protein</topology>
    </subcellularLocation>
</comment>
<dbReference type="InterPro" id="IPR002645">
    <property type="entry name" value="STAS_dom"/>
</dbReference>
<organism evidence="7 8">
    <name type="scientific">Clytia hemisphaerica</name>
    <dbReference type="NCBI Taxonomy" id="252671"/>
    <lineage>
        <taxon>Eukaryota</taxon>
        <taxon>Metazoa</taxon>
        <taxon>Cnidaria</taxon>
        <taxon>Hydrozoa</taxon>
        <taxon>Hydroidolina</taxon>
        <taxon>Leptothecata</taxon>
        <taxon>Obeliida</taxon>
        <taxon>Clytiidae</taxon>
        <taxon>Clytia</taxon>
    </lineage>
</organism>
<feature type="transmembrane region" description="Helical" evidence="5">
    <location>
        <begin position="91"/>
        <end position="110"/>
    </location>
</feature>
<dbReference type="InterPro" id="IPR011547">
    <property type="entry name" value="SLC26A/SulP_dom"/>
</dbReference>
<protein>
    <recommendedName>
        <fullName evidence="6">STAS domain-containing protein</fullName>
    </recommendedName>
</protein>
<keyword evidence="8" id="KW-1185">Reference proteome</keyword>
<accession>A0A7M5WWX2</accession>
<sequence length="788" mass="87491">MSAGKVPDSIENFTPRRRVTINRPIYTEEDVGALAAEKDSTKEPLLTRTVSKWKEKASKCSCTDVGKRMLSFFPFVSWLPKYKKDYITKDLVAGFTLGVFQIPQGMAYGMLTTLPAIYGLYTSLVPVIVYFFMGTSRFLNIGTFAIISLMVGESVQGHFQNYPVTLDRPNATLFDQQQYLITQKVEYAVTLSFMVGIFQVIFGLLRFGFITIFLSDALISGFTTGAAFHIATSQVKHLVGMNIPRADTSGFFSLFKIYGYIFYNIKQANYVSFLIGLVAFIILLVVKHFAQKYKEKIKIPIPAELIVISLGLGLSYGFDFHHRYDVIILKNVPKGMPPITYPSFNSDLIKEMLVDSLTIALVSYAISVSISKAFAKKNGDIIDVNQELYAYGFSNIVSSFFSCFVSAGSLSRSLLQEQLGSTQVANVYAVALILLTLTVLAPIFRFLPNAILASIIMVALKGLLRQFGVVKVLFKVSKIDAAIWISSFIAVICCGVDYGLGIGFVLNLLATVVRASRPSSSLMGNIKDTEIYTTIGIEPANEMPGIKIFRFHAPLFYANTEFFQKTLYKATVSPLHCIKWAVPKCYQLHTPNPKDQNQINGYVPPKNPLDADNTSGDISLMEDNANGHLPNEKRTESKISITKVTIPQSKPPFCPIHTIILDCSQISYADSMGVGCLIAVCNEYRKHNVDVLLSHCPGNLLQTLEHGGFTSLCKMDNIFLTTHDAVNFAYLKYHAEGICGVEQQDKEEHSNWEMVHVEPSTSNTATTSSEGEVRLSLKYCVVVAYHYS</sequence>
<evidence type="ECO:0000256" key="5">
    <source>
        <dbReference type="SAM" id="Phobius"/>
    </source>
</evidence>
<evidence type="ECO:0000256" key="3">
    <source>
        <dbReference type="ARBA" id="ARBA00022989"/>
    </source>
</evidence>
<dbReference type="GO" id="GO:0016020">
    <property type="term" value="C:membrane"/>
    <property type="evidence" value="ECO:0007669"/>
    <property type="project" value="UniProtKB-SubCell"/>
</dbReference>
<evidence type="ECO:0000313" key="7">
    <source>
        <dbReference type="EnsemblMetazoa" id="CLYHEMP014386.1"/>
    </source>
</evidence>
<dbReference type="Pfam" id="PF01740">
    <property type="entry name" value="STAS"/>
    <property type="match status" value="1"/>
</dbReference>
<evidence type="ECO:0000256" key="4">
    <source>
        <dbReference type="ARBA" id="ARBA00023136"/>
    </source>
</evidence>
<evidence type="ECO:0000313" key="8">
    <source>
        <dbReference type="Proteomes" id="UP000594262"/>
    </source>
</evidence>
<dbReference type="Proteomes" id="UP000594262">
    <property type="component" value="Unplaced"/>
</dbReference>
<feature type="transmembrane region" description="Helical" evidence="5">
    <location>
        <begin position="427"/>
        <end position="460"/>
    </location>
</feature>
<dbReference type="PROSITE" id="PS50801">
    <property type="entry name" value="STAS"/>
    <property type="match status" value="1"/>
</dbReference>
<feature type="transmembrane region" description="Helical" evidence="5">
    <location>
        <begin position="352"/>
        <end position="375"/>
    </location>
</feature>
<dbReference type="EnsemblMetazoa" id="CLYHEMT014386.1">
    <property type="protein sequence ID" value="CLYHEMP014386.1"/>
    <property type="gene ID" value="CLYHEMG014386"/>
</dbReference>
<dbReference type="RefSeq" id="XP_066925900.1">
    <property type="nucleotide sequence ID" value="XM_067069799.1"/>
</dbReference>
<keyword evidence="4 5" id="KW-0472">Membrane</keyword>
<dbReference type="PROSITE" id="PS01130">
    <property type="entry name" value="SLC26A"/>
    <property type="match status" value="1"/>
</dbReference>
<feature type="transmembrane region" description="Helical" evidence="5">
    <location>
        <begin position="185"/>
        <end position="204"/>
    </location>
</feature>
<dbReference type="OrthoDB" id="288203at2759"/>
<feature type="transmembrane region" description="Helical" evidence="5">
    <location>
        <begin position="481"/>
        <end position="510"/>
    </location>
</feature>
<dbReference type="AlphaFoldDB" id="A0A7M5WWX2"/>